<dbReference type="SUPFAM" id="SSF50249">
    <property type="entry name" value="Nucleic acid-binding proteins"/>
    <property type="match status" value="1"/>
</dbReference>
<dbReference type="RefSeq" id="WP_154406029.1">
    <property type="nucleotide sequence ID" value="NZ_JBGVOU010000088.1"/>
</dbReference>
<dbReference type="Proteomes" id="UP000433181">
    <property type="component" value="Unassembled WGS sequence"/>
</dbReference>
<proteinExistence type="inferred from homology"/>
<dbReference type="GeneID" id="96777872"/>
<dbReference type="InterPro" id="IPR022572">
    <property type="entry name" value="DNA_rep/recomb_RecO_N"/>
</dbReference>
<dbReference type="GO" id="GO:0006302">
    <property type="term" value="P:double-strand break repair"/>
    <property type="evidence" value="ECO:0007669"/>
    <property type="project" value="TreeGrafter"/>
</dbReference>
<dbReference type="PANTHER" id="PTHR33991:SF1">
    <property type="entry name" value="DNA REPAIR PROTEIN RECO"/>
    <property type="match status" value="1"/>
</dbReference>
<dbReference type="Gene3D" id="2.40.50.140">
    <property type="entry name" value="Nucleic acid-binding proteins"/>
    <property type="match status" value="1"/>
</dbReference>
<evidence type="ECO:0000313" key="10">
    <source>
        <dbReference type="Proteomes" id="UP000433181"/>
    </source>
</evidence>
<evidence type="ECO:0000256" key="2">
    <source>
        <dbReference type="ARBA" id="ARBA00021310"/>
    </source>
</evidence>
<evidence type="ECO:0000313" key="9">
    <source>
        <dbReference type="EMBL" id="MSU07958.1"/>
    </source>
</evidence>
<keyword evidence="10" id="KW-1185">Reference proteome</keyword>
<comment type="similarity">
    <text evidence="1 7">Belongs to the RecO family.</text>
</comment>
<evidence type="ECO:0000256" key="4">
    <source>
        <dbReference type="ARBA" id="ARBA00023172"/>
    </source>
</evidence>
<sequence>MAQYTTEALIIGIKNWGEADKIITLLSPERGRIKAAAFGCRRPKSALAGSLQMFNQVEVQVREGDRLDTIRSCSLLRAYRIMSTDFAAMAYGSFVAETASRLAIENFPQQDMYSRLQEIFEAFGRRNPRVAALAAAYQLLEYSGMQMSYQYCAECNRELEGDGGFAFDLGGALCRDCAGSRRRELGEYGVLAYSGEVREFILQLLELDWHSKPSFTVSGRTLVAAEALLLGYLRHIFEKPLKSLEFIRQIG</sequence>
<dbReference type="PANTHER" id="PTHR33991">
    <property type="entry name" value="DNA REPAIR PROTEIN RECO"/>
    <property type="match status" value="1"/>
</dbReference>
<dbReference type="InterPro" id="IPR012340">
    <property type="entry name" value="NA-bd_OB-fold"/>
</dbReference>
<evidence type="ECO:0000256" key="6">
    <source>
        <dbReference type="ARBA" id="ARBA00033409"/>
    </source>
</evidence>
<evidence type="ECO:0000259" key="8">
    <source>
        <dbReference type="Pfam" id="PF11967"/>
    </source>
</evidence>
<accession>A0A6I2U983</accession>
<organism evidence="9 10">
    <name type="scientific">Anaerovibrio slackiae</name>
    <dbReference type="NCBI Taxonomy" id="2652309"/>
    <lineage>
        <taxon>Bacteria</taxon>
        <taxon>Bacillati</taxon>
        <taxon>Bacillota</taxon>
        <taxon>Negativicutes</taxon>
        <taxon>Selenomonadales</taxon>
        <taxon>Selenomonadaceae</taxon>
        <taxon>Anaerovibrio</taxon>
    </lineage>
</organism>
<protein>
    <recommendedName>
        <fullName evidence="2 7">DNA repair protein RecO</fullName>
    </recommendedName>
    <alternativeName>
        <fullName evidence="6 7">Recombination protein O</fullName>
    </alternativeName>
</protein>
<dbReference type="Gene3D" id="1.20.1440.120">
    <property type="entry name" value="Recombination protein O, C-terminal domain"/>
    <property type="match status" value="1"/>
</dbReference>
<dbReference type="Pfam" id="PF02565">
    <property type="entry name" value="RecO_C"/>
    <property type="match status" value="1"/>
</dbReference>
<evidence type="ECO:0000256" key="1">
    <source>
        <dbReference type="ARBA" id="ARBA00007452"/>
    </source>
</evidence>
<keyword evidence="3 7" id="KW-0227">DNA damage</keyword>
<reference evidence="9 10" key="1">
    <citation type="submission" date="2019-08" db="EMBL/GenBank/DDBJ databases">
        <title>In-depth cultivation of the pig gut microbiome towards novel bacterial diversity and tailored functional studies.</title>
        <authorList>
            <person name="Wylensek D."/>
            <person name="Hitch T.C.A."/>
            <person name="Clavel T."/>
        </authorList>
    </citation>
    <scope>NUCLEOTIDE SEQUENCE [LARGE SCALE GENOMIC DNA]</scope>
    <source>
        <strain evidence="9 10">WCA-693-APC-5D-A</strain>
    </source>
</reference>
<evidence type="ECO:0000256" key="5">
    <source>
        <dbReference type="ARBA" id="ARBA00023204"/>
    </source>
</evidence>
<dbReference type="NCBIfam" id="TIGR00613">
    <property type="entry name" value="reco"/>
    <property type="match status" value="1"/>
</dbReference>
<dbReference type="Pfam" id="PF11967">
    <property type="entry name" value="RecO_N"/>
    <property type="match status" value="1"/>
</dbReference>
<feature type="domain" description="DNA replication/recombination mediator RecO N-terminal" evidence="8">
    <location>
        <begin position="1"/>
        <end position="79"/>
    </location>
</feature>
<evidence type="ECO:0000256" key="3">
    <source>
        <dbReference type="ARBA" id="ARBA00022763"/>
    </source>
</evidence>
<dbReference type="HAMAP" id="MF_00201">
    <property type="entry name" value="RecO"/>
    <property type="match status" value="1"/>
</dbReference>
<dbReference type="AlphaFoldDB" id="A0A6I2U983"/>
<dbReference type="InterPro" id="IPR042242">
    <property type="entry name" value="RecO_C"/>
</dbReference>
<gene>
    <name evidence="7 9" type="primary">recO</name>
    <name evidence="9" type="ORF">FYJ84_03000</name>
</gene>
<dbReference type="GO" id="GO:0043590">
    <property type="term" value="C:bacterial nucleoid"/>
    <property type="evidence" value="ECO:0007669"/>
    <property type="project" value="TreeGrafter"/>
</dbReference>
<evidence type="ECO:0000256" key="7">
    <source>
        <dbReference type="HAMAP-Rule" id="MF_00201"/>
    </source>
</evidence>
<comment type="caution">
    <text evidence="9">The sequence shown here is derived from an EMBL/GenBank/DDBJ whole genome shotgun (WGS) entry which is preliminary data.</text>
</comment>
<dbReference type="InterPro" id="IPR037278">
    <property type="entry name" value="ARFGAP/RecO"/>
</dbReference>
<dbReference type="GO" id="GO:0006310">
    <property type="term" value="P:DNA recombination"/>
    <property type="evidence" value="ECO:0007669"/>
    <property type="project" value="UniProtKB-UniRule"/>
</dbReference>
<name>A0A6I2U983_9FIRM</name>
<dbReference type="SUPFAM" id="SSF57863">
    <property type="entry name" value="ArfGap/RecO-like zinc finger"/>
    <property type="match status" value="1"/>
</dbReference>
<comment type="function">
    <text evidence="7">Involved in DNA repair and RecF pathway recombination.</text>
</comment>
<dbReference type="EMBL" id="VUNR01000004">
    <property type="protein sequence ID" value="MSU07958.1"/>
    <property type="molecule type" value="Genomic_DNA"/>
</dbReference>
<dbReference type="InterPro" id="IPR003717">
    <property type="entry name" value="RecO"/>
</dbReference>
<keyword evidence="5 7" id="KW-0234">DNA repair</keyword>
<keyword evidence="4 7" id="KW-0233">DNA recombination</keyword>